<accession>A0ABN2TTQ3</accession>
<dbReference type="Proteomes" id="UP001500751">
    <property type="component" value="Unassembled WGS sequence"/>
</dbReference>
<sequence>MNLEGWSVTAASATAVAGAAWTALIRGGRHTRRIMHAVETIERHSIELVPNHGSSLRDQVDRIATEQNRHSQVLDDHTAVLGEVQRTVAQVAAVVAEHAARSSTQN</sequence>
<keyword evidence="1" id="KW-0812">Transmembrane</keyword>
<organism evidence="2 3">
    <name type="scientific">Catenulispora yoronensis</name>
    <dbReference type="NCBI Taxonomy" id="450799"/>
    <lineage>
        <taxon>Bacteria</taxon>
        <taxon>Bacillati</taxon>
        <taxon>Actinomycetota</taxon>
        <taxon>Actinomycetes</taxon>
        <taxon>Catenulisporales</taxon>
        <taxon>Catenulisporaceae</taxon>
        <taxon>Catenulispora</taxon>
    </lineage>
</organism>
<feature type="transmembrane region" description="Helical" evidence="1">
    <location>
        <begin position="6"/>
        <end position="25"/>
    </location>
</feature>
<keyword evidence="3" id="KW-1185">Reference proteome</keyword>
<dbReference type="RefSeq" id="WP_344664663.1">
    <property type="nucleotide sequence ID" value="NZ_BAAAQN010000006.1"/>
</dbReference>
<reference evidence="2 3" key="1">
    <citation type="journal article" date="2019" name="Int. J. Syst. Evol. Microbiol.">
        <title>The Global Catalogue of Microorganisms (GCM) 10K type strain sequencing project: providing services to taxonomists for standard genome sequencing and annotation.</title>
        <authorList>
            <consortium name="The Broad Institute Genomics Platform"/>
            <consortium name="The Broad Institute Genome Sequencing Center for Infectious Disease"/>
            <person name="Wu L."/>
            <person name="Ma J."/>
        </authorList>
    </citation>
    <scope>NUCLEOTIDE SEQUENCE [LARGE SCALE GENOMIC DNA]</scope>
    <source>
        <strain evidence="2 3">JCM 16014</strain>
    </source>
</reference>
<evidence type="ECO:0000313" key="3">
    <source>
        <dbReference type="Proteomes" id="UP001500751"/>
    </source>
</evidence>
<name>A0ABN2TTQ3_9ACTN</name>
<comment type="caution">
    <text evidence="2">The sequence shown here is derived from an EMBL/GenBank/DDBJ whole genome shotgun (WGS) entry which is preliminary data.</text>
</comment>
<dbReference type="EMBL" id="BAAAQN010000006">
    <property type="protein sequence ID" value="GAA2018850.1"/>
    <property type="molecule type" value="Genomic_DNA"/>
</dbReference>
<gene>
    <name evidence="2" type="ORF">GCM10009839_13870</name>
</gene>
<proteinExistence type="predicted"/>
<protein>
    <submittedName>
        <fullName evidence="2">Uncharacterized protein</fullName>
    </submittedName>
</protein>
<evidence type="ECO:0000256" key="1">
    <source>
        <dbReference type="SAM" id="Phobius"/>
    </source>
</evidence>
<keyword evidence="1" id="KW-1133">Transmembrane helix</keyword>
<evidence type="ECO:0000313" key="2">
    <source>
        <dbReference type="EMBL" id="GAA2018850.1"/>
    </source>
</evidence>
<keyword evidence="1" id="KW-0472">Membrane</keyword>